<dbReference type="PANTHER" id="PTHR30511:SF0">
    <property type="entry name" value="ALANINE RACEMASE, CATABOLIC-RELATED"/>
    <property type="match status" value="1"/>
</dbReference>
<evidence type="ECO:0000256" key="2">
    <source>
        <dbReference type="ARBA" id="ARBA00022898"/>
    </source>
</evidence>
<protein>
    <recommendedName>
        <fullName evidence="4">Alanine racemase</fullName>
        <ecNumber evidence="4">5.1.1.1</ecNumber>
    </recommendedName>
</protein>
<dbReference type="SUPFAM" id="SSF53623">
    <property type="entry name" value="MurD-like peptide ligases, catalytic domain"/>
    <property type="match status" value="1"/>
</dbReference>
<dbReference type="InterPro" id="IPR036615">
    <property type="entry name" value="Mur_ligase_C_dom_sf"/>
</dbReference>
<evidence type="ECO:0000313" key="7">
    <source>
        <dbReference type="Proteomes" id="UP000798808"/>
    </source>
</evidence>
<evidence type="ECO:0000256" key="3">
    <source>
        <dbReference type="ARBA" id="ARBA00023235"/>
    </source>
</evidence>
<feature type="active site" description="Proton acceptor; specific for D-alanine" evidence="4">
    <location>
        <position position="482"/>
    </location>
</feature>
<evidence type="ECO:0000256" key="1">
    <source>
        <dbReference type="ARBA" id="ARBA00001933"/>
    </source>
</evidence>
<dbReference type="SUPFAM" id="SSF53244">
    <property type="entry name" value="MurD-like peptide ligases, peptide-binding domain"/>
    <property type="match status" value="1"/>
</dbReference>
<dbReference type="EC" id="5.1.1.1" evidence="4"/>
<dbReference type="InterPro" id="IPR013221">
    <property type="entry name" value="Mur_ligase_cen"/>
</dbReference>
<feature type="domain" description="Alanine racemase C-terminal" evidence="5">
    <location>
        <begin position="684"/>
        <end position="808"/>
    </location>
</feature>
<dbReference type="NCBIfam" id="TIGR00492">
    <property type="entry name" value="alr"/>
    <property type="match status" value="1"/>
</dbReference>
<keyword evidence="7" id="KW-1185">Reference proteome</keyword>
<dbReference type="InterPro" id="IPR001608">
    <property type="entry name" value="Ala_racemase_N"/>
</dbReference>
<dbReference type="Gene3D" id="3.40.1190.10">
    <property type="entry name" value="Mur-like, catalytic domain"/>
    <property type="match status" value="1"/>
</dbReference>
<dbReference type="InterPro" id="IPR036565">
    <property type="entry name" value="Mur-like_cat_sf"/>
</dbReference>
<comment type="catalytic activity">
    <reaction evidence="4">
        <text>L-alanine = D-alanine</text>
        <dbReference type="Rhea" id="RHEA:20249"/>
        <dbReference type="ChEBI" id="CHEBI:57416"/>
        <dbReference type="ChEBI" id="CHEBI:57972"/>
        <dbReference type="EC" id="5.1.1.1"/>
    </reaction>
</comment>
<dbReference type="Gene3D" id="3.40.1390.10">
    <property type="entry name" value="MurE/MurF, N-terminal domain"/>
    <property type="match status" value="1"/>
</dbReference>
<dbReference type="Pfam" id="PF08245">
    <property type="entry name" value="Mur_ligase_M"/>
    <property type="match status" value="1"/>
</dbReference>
<dbReference type="SUPFAM" id="SSF63418">
    <property type="entry name" value="MurE/MurF N-terminal domain"/>
    <property type="match status" value="1"/>
</dbReference>
<name>A0ABW9RYY1_9BACT</name>
<feature type="binding site" evidence="4">
    <location>
        <position position="754"/>
    </location>
    <ligand>
        <name>substrate</name>
    </ligand>
</feature>
<dbReference type="Gene3D" id="2.40.37.10">
    <property type="entry name" value="Lyase, Ornithine Decarboxylase, Chain A, domain 1"/>
    <property type="match status" value="1"/>
</dbReference>
<dbReference type="PANTHER" id="PTHR30511">
    <property type="entry name" value="ALANINE RACEMASE"/>
    <property type="match status" value="1"/>
</dbReference>
<dbReference type="SUPFAM" id="SSF50621">
    <property type="entry name" value="Alanine racemase C-terminal domain-like"/>
    <property type="match status" value="1"/>
</dbReference>
<dbReference type="PRINTS" id="PR00992">
    <property type="entry name" value="ALARACEMASE"/>
</dbReference>
<comment type="caution">
    <text evidence="6">The sequence shown here is derived from an EMBL/GenBank/DDBJ whole genome shotgun (WGS) entry which is preliminary data.</text>
</comment>
<dbReference type="InterPro" id="IPR000821">
    <property type="entry name" value="Ala_racemase"/>
</dbReference>
<dbReference type="Proteomes" id="UP000798808">
    <property type="component" value="Unassembled WGS sequence"/>
</dbReference>
<feature type="active site" description="Proton acceptor; specific for L-alanine" evidence="4">
    <location>
        <position position="705"/>
    </location>
</feature>
<comment type="pathway">
    <text evidence="4">Amino-acid biosynthesis; D-alanine biosynthesis; D-alanine from L-alanine: step 1/1.</text>
</comment>
<dbReference type="SMART" id="SM01005">
    <property type="entry name" value="Ala_racemase_C"/>
    <property type="match status" value="1"/>
</dbReference>
<dbReference type="InterPro" id="IPR009006">
    <property type="entry name" value="Ala_racemase/Decarboxylase_C"/>
</dbReference>
<feature type="modified residue" description="N6-(pyridoxal phosphate)lysine" evidence="4">
    <location>
        <position position="482"/>
    </location>
</feature>
<keyword evidence="2 4" id="KW-0663">Pyridoxal phosphate</keyword>
<comment type="function">
    <text evidence="4">Catalyzes the interconversion of L-alanine and D-alanine. May also act on other amino acids.</text>
</comment>
<dbReference type="SUPFAM" id="SSF51419">
    <property type="entry name" value="PLP-binding barrel"/>
    <property type="match status" value="1"/>
</dbReference>
<evidence type="ECO:0000259" key="5">
    <source>
        <dbReference type="SMART" id="SM01005"/>
    </source>
</evidence>
<dbReference type="RefSeq" id="WP_155177113.1">
    <property type="nucleotide sequence ID" value="NZ_BAAAFL010000012.1"/>
</dbReference>
<dbReference type="Pfam" id="PF01168">
    <property type="entry name" value="Ala_racemase_N"/>
    <property type="match status" value="1"/>
</dbReference>
<dbReference type="NCBIfam" id="NF008897">
    <property type="entry name" value="PRK11930.1"/>
    <property type="match status" value="1"/>
</dbReference>
<dbReference type="InterPro" id="IPR011079">
    <property type="entry name" value="Ala_racemase_C"/>
</dbReference>
<dbReference type="InterPro" id="IPR035911">
    <property type="entry name" value="MurE/MurF_N"/>
</dbReference>
<reference evidence="6 7" key="1">
    <citation type="submission" date="2019-02" db="EMBL/GenBank/DDBJ databases">
        <authorList>
            <person name="Goldberg S.R."/>
            <person name="Haltli B.A."/>
            <person name="Correa H."/>
            <person name="Russell K.G."/>
        </authorList>
    </citation>
    <scope>NUCLEOTIDE SEQUENCE [LARGE SCALE GENOMIC DNA]</scope>
    <source>
        <strain evidence="6 7">JCM 16186</strain>
    </source>
</reference>
<keyword evidence="6" id="KW-0436">Ligase</keyword>
<evidence type="ECO:0000256" key="4">
    <source>
        <dbReference type="HAMAP-Rule" id="MF_01201"/>
    </source>
</evidence>
<evidence type="ECO:0000313" key="6">
    <source>
        <dbReference type="EMBL" id="MTI29020.1"/>
    </source>
</evidence>
<organism evidence="6 7">
    <name type="scientific">Fulvivirga kasyanovii</name>
    <dbReference type="NCBI Taxonomy" id="396812"/>
    <lineage>
        <taxon>Bacteria</taxon>
        <taxon>Pseudomonadati</taxon>
        <taxon>Bacteroidota</taxon>
        <taxon>Cytophagia</taxon>
        <taxon>Cytophagales</taxon>
        <taxon>Fulvivirgaceae</taxon>
        <taxon>Fulvivirga</taxon>
    </lineage>
</organism>
<dbReference type="Pfam" id="PF00842">
    <property type="entry name" value="Ala_racemase_C"/>
    <property type="match status" value="1"/>
</dbReference>
<keyword evidence="3 4" id="KW-0413">Isomerase</keyword>
<comment type="similarity">
    <text evidence="4">Belongs to the alanine racemase family.</text>
</comment>
<gene>
    <name evidence="6" type="ORF">E1163_28925</name>
</gene>
<proteinExistence type="inferred from homology"/>
<feature type="binding site" evidence="4">
    <location>
        <position position="577"/>
    </location>
    <ligand>
        <name>substrate</name>
    </ligand>
</feature>
<dbReference type="GO" id="GO:0016874">
    <property type="term" value="F:ligase activity"/>
    <property type="evidence" value="ECO:0007669"/>
    <property type="project" value="UniProtKB-KW"/>
</dbReference>
<dbReference type="Gene3D" id="3.20.20.10">
    <property type="entry name" value="Alanine racemase"/>
    <property type="match status" value="1"/>
</dbReference>
<dbReference type="CDD" id="cd00430">
    <property type="entry name" value="PLPDE_III_AR"/>
    <property type="match status" value="1"/>
</dbReference>
<accession>A0ABW9RYY1</accession>
<dbReference type="InterPro" id="IPR029066">
    <property type="entry name" value="PLP-binding_barrel"/>
</dbReference>
<dbReference type="Gene3D" id="3.90.190.20">
    <property type="entry name" value="Mur ligase, C-terminal domain"/>
    <property type="match status" value="1"/>
</dbReference>
<dbReference type="EMBL" id="SMLW01000677">
    <property type="protein sequence ID" value="MTI29020.1"/>
    <property type="molecule type" value="Genomic_DNA"/>
</dbReference>
<sequence length="810" mass="91904">MIDFNSLAGITAGEIVLSEYSGEIKYLITDSRKSFFAGGGIFFAISGERHDGHVYIKSLYDKGVRQFVVEKDVEASHLPGSNLLKVSSSLMALQAVAKAHREQFNVEVVGITGSNGKTIVKEWLFQLIVPYKRAVKNPHSYNSQIGVPLSVWQLNEQHEVGIFEAGISVPGEMEKLEAIIQPTVGIFTNIGPAHDAGFNSRKQKIQEKARLFQHTEHVIYCKDHEEIDQYLAGKGFSWGHHVDSDVRIMDVVHNERETVVNIRFGSDHVFKIPFIDKASIENCLHCITYMLFKGYDSLSIQEGISKLHKVHMRLELKKAIHNSYVIDDVYNNDLAGLQIALDFLSHQKQHESKSVIISDILQSVADQQKLYTQVNELLKTANVTKIIGIGPALSRFKKLFDMEAYFYETTADFLKQHDFTSFRDEIILVKGARTFAFERIVRTLEEKIHGTQLEINLDALTNNLNFYRSRMKPETRLMVMVKAFAYGSGSLEVANLLQFHRVDYLGVAYADEGVILRKNGIYLPIMVMNPSEDSFEKLYQYQLEPEVYNFNIFRQLISFLGNRPMKVHLKLDTGMHRLGFEEGDIDQLIGLLQKHSNLEVKSIFSHLAGSDEATHNTFSREQAEKFERLSGRIMQNLHHRPLRHLVNSPGIVRFPEFHYDMVRLGIGLYGLEANKLEQHRLQPISRLKTIISQIKHIKEGETVGYSRKGLAKEDMQIATIAIGYADGFSRAFSNGVGEVWLHGKKAPVIGNVCMDMTMIDITGIDASEGDEVEVFGEHLTIMEAASKINTIPYEILTNVSQRVKRVYYVE</sequence>
<dbReference type="HAMAP" id="MF_01201">
    <property type="entry name" value="Ala_racemase"/>
    <property type="match status" value="1"/>
</dbReference>
<comment type="cofactor">
    <cofactor evidence="1 4">
        <name>pyridoxal 5'-phosphate</name>
        <dbReference type="ChEBI" id="CHEBI:597326"/>
    </cofactor>
</comment>